<gene>
    <name evidence="1" type="primary">g7568</name>
    <name evidence="1" type="ORF">VP750_LOCUS6478</name>
</gene>
<accession>A0ABP1G0L1</accession>
<name>A0ABP1G0L1_9CHLO</name>
<dbReference type="EMBL" id="CAXHTA020000011">
    <property type="protein sequence ID" value="CAL5224819.1"/>
    <property type="molecule type" value="Genomic_DNA"/>
</dbReference>
<evidence type="ECO:0000313" key="2">
    <source>
        <dbReference type="Proteomes" id="UP001497392"/>
    </source>
</evidence>
<organism evidence="1 2">
    <name type="scientific">Coccomyxa viridis</name>
    <dbReference type="NCBI Taxonomy" id="1274662"/>
    <lineage>
        <taxon>Eukaryota</taxon>
        <taxon>Viridiplantae</taxon>
        <taxon>Chlorophyta</taxon>
        <taxon>core chlorophytes</taxon>
        <taxon>Trebouxiophyceae</taxon>
        <taxon>Trebouxiophyceae incertae sedis</taxon>
        <taxon>Coccomyxaceae</taxon>
        <taxon>Coccomyxa</taxon>
    </lineage>
</organism>
<reference evidence="1 2" key="1">
    <citation type="submission" date="2024-06" db="EMBL/GenBank/DDBJ databases">
        <authorList>
            <person name="Kraege A."/>
            <person name="Thomma B."/>
        </authorList>
    </citation>
    <scope>NUCLEOTIDE SEQUENCE [LARGE SCALE GENOMIC DNA]</scope>
</reference>
<evidence type="ECO:0000313" key="1">
    <source>
        <dbReference type="EMBL" id="CAL5224819.1"/>
    </source>
</evidence>
<protein>
    <submittedName>
        <fullName evidence="1">G7568 protein</fullName>
    </submittedName>
</protein>
<proteinExistence type="predicted"/>
<keyword evidence="2" id="KW-1185">Reference proteome</keyword>
<dbReference type="Proteomes" id="UP001497392">
    <property type="component" value="Unassembled WGS sequence"/>
</dbReference>
<comment type="caution">
    <text evidence="1">The sequence shown here is derived from an EMBL/GenBank/DDBJ whole genome shotgun (WGS) entry which is preliminary data.</text>
</comment>
<sequence>MMRSSAAVDRLAALAELPPNQAALWRRRIMEDGVRQAEMDAPQNLSKAERLLATGRMPASRAAAAILVKASCDTG</sequence>